<keyword evidence="4" id="KW-1185">Reference proteome</keyword>
<evidence type="ECO:0000313" key="4">
    <source>
        <dbReference type="Proteomes" id="UP000292781"/>
    </source>
</evidence>
<dbReference type="Pfam" id="PF09314">
    <property type="entry name" value="DUF1972"/>
    <property type="match status" value="1"/>
</dbReference>
<comment type="caution">
    <text evidence="3">The sequence shown here is derived from an EMBL/GenBank/DDBJ whole genome shotgun (WGS) entry which is preliminary data.</text>
</comment>
<accession>A0A4Q9VE96</accession>
<evidence type="ECO:0000313" key="3">
    <source>
        <dbReference type="EMBL" id="TBW32972.1"/>
    </source>
</evidence>
<sequence>MPERRLNILGTRGIPAAHGGFESFVARYAPYMKNNGWMVTVYCQGAEGQKRVSKRRDVWNGIERVHIDTYSRGALATVEFDLRSVIDVVRRPGVDLVLGYNTAVFNLIEKLLGRTVVMNMDGIEWKRSKWGRLAKTWFWLNEWIGSRLCDVPVADHPQIAAHLASRGCERAVVIPYGSDSIKDSPSSALAAINVETDRFFVTIARIEPENSILEIIRAFLGAVVDAKLLVLGKFEPNTNTYHATIAKAIKGSTSVVFPGGIYDPEVLAAIRTHCLGYVHGHQVGGTNPSLVEALGAGTPVIAHDNRFNRWTAGEGQLFFTDEAECAAAMRELATSPERRASASADSRKRHAEDFTFEKIHRAYEDLIERAASRRS</sequence>
<reference evidence="3 4" key="1">
    <citation type="submission" date="2019-02" db="EMBL/GenBank/DDBJ databases">
        <title>Siculibacillus lacustris gen. nov., sp. nov., a new rosette-forming bacterium isolated from a freshwater crater lake (Lake St. Ana, Romania).</title>
        <authorList>
            <person name="Felfoldi T."/>
            <person name="Marton Z."/>
            <person name="Szabo A."/>
            <person name="Mentes A."/>
            <person name="Boka K."/>
            <person name="Marialigeti K."/>
            <person name="Mathe I."/>
            <person name="Koncz M."/>
            <person name="Schumann P."/>
            <person name="Toth E."/>
        </authorList>
    </citation>
    <scope>NUCLEOTIDE SEQUENCE [LARGE SCALE GENOMIC DNA]</scope>
    <source>
        <strain evidence="3 4">SA-279</strain>
    </source>
</reference>
<evidence type="ECO:0000259" key="1">
    <source>
        <dbReference type="Pfam" id="PF00534"/>
    </source>
</evidence>
<dbReference type="EMBL" id="SJFN01000049">
    <property type="protein sequence ID" value="TBW32972.1"/>
    <property type="molecule type" value="Genomic_DNA"/>
</dbReference>
<feature type="domain" description="DUF1972" evidence="2">
    <location>
        <begin position="5"/>
        <end position="179"/>
    </location>
</feature>
<dbReference type="OrthoDB" id="9792269at2"/>
<dbReference type="GO" id="GO:0016757">
    <property type="term" value="F:glycosyltransferase activity"/>
    <property type="evidence" value="ECO:0007669"/>
    <property type="project" value="InterPro"/>
</dbReference>
<gene>
    <name evidence="3" type="ORF">EYW49_21195</name>
</gene>
<protein>
    <submittedName>
        <fullName evidence="3">DUF1972 domain-containing protein</fullName>
    </submittedName>
</protein>
<dbReference type="Proteomes" id="UP000292781">
    <property type="component" value="Unassembled WGS sequence"/>
</dbReference>
<proteinExistence type="predicted"/>
<dbReference type="SUPFAM" id="SSF53756">
    <property type="entry name" value="UDP-Glycosyltransferase/glycogen phosphorylase"/>
    <property type="match status" value="1"/>
</dbReference>
<dbReference type="AlphaFoldDB" id="A0A4Q9VE96"/>
<name>A0A4Q9VE96_9HYPH</name>
<feature type="domain" description="Glycosyl transferase family 1" evidence="1">
    <location>
        <begin position="195"/>
        <end position="348"/>
    </location>
</feature>
<dbReference type="PANTHER" id="PTHR12526">
    <property type="entry name" value="GLYCOSYLTRANSFERASE"/>
    <property type="match status" value="1"/>
</dbReference>
<organism evidence="3 4">
    <name type="scientific">Siculibacillus lacustris</name>
    <dbReference type="NCBI Taxonomy" id="1549641"/>
    <lineage>
        <taxon>Bacteria</taxon>
        <taxon>Pseudomonadati</taxon>
        <taxon>Pseudomonadota</taxon>
        <taxon>Alphaproteobacteria</taxon>
        <taxon>Hyphomicrobiales</taxon>
        <taxon>Ancalomicrobiaceae</taxon>
        <taxon>Siculibacillus</taxon>
    </lineage>
</organism>
<dbReference type="InterPro" id="IPR001296">
    <property type="entry name" value="Glyco_trans_1"/>
</dbReference>
<dbReference type="InterPro" id="IPR015393">
    <property type="entry name" value="DUF1972"/>
</dbReference>
<dbReference type="Pfam" id="PF00534">
    <property type="entry name" value="Glycos_transf_1"/>
    <property type="match status" value="1"/>
</dbReference>
<evidence type="ECO:0000259" key="2">
    <source>
        <dbReference type="Pfam" id="PF09314"/>
    </source>
</evidence>
<dbReference type="Gene3D" id="3.40.50.2000">
    <property type="entry name" value="Glycogen Phosphorylase B"/>
    <property type="match status" value="2"/>
</dbReference>